<dbReference type="Proteomes" id="UP000887565">
    <property type="component" value="Unplaced"/>
</dbReference>
<organism evidence="2 3">
    <name type="scientific">Romanomermis culicivorax</name>
    <name type="common">Nematode worm</name>
    <dbReference type="NCBI Taxonomy" id="13658"/>
    <lineage>
        <taxon>Eukaryota</taxon>
        <taxon>Metazoa</taxon>
        <taxon>Ecdysozoa</taxon>
        <taxon>Nematoda</taxon>
        <taxon>Enoplea</taxon>
        <taxon>Dorylaimia</taxon>
        <taxon>Mermithida</taxon>
        <taxon>Mermithoidea</taxon>
        <taxon>Mermithidae</taxon>
        <taxon>Romanomermis</taxon>
    </lineage>
</organism>
<sequence length="121" mass="14265">MDVLTVLTRSIHAQRDAVDYDDQHAYPLKPRAQELRKSLNDLIIVTTKKSRKDMENTPSEHRQRAFRNYDQGERGVERDTDLDARPCRGSLGINEHNILRKKEEKFVGVSVRLFPMKFWNR</sequence>
<reference evidence="3" key="1">
    <citation type="submission" date="2022-11" db="UniProtKB">
        <authorList>
            <consortium name="WormBaseParasite"/>
        </authorList>
    </citation>
    <scope>IDENTIFICATION</scope>
</reference>
<dbReference type="WBParaSite" id="nRc.2.0.1.t24723-RA">
    <property type="protein sequence ID" value="nRc.2.0.1.t24723-RA"/>
    <property type="gene ID" value="nRc.2.0.1.g24723"/>
</dbReference>
<keyword evidence="2" id="KW-1185">Reference proteome</keyword>
<feature type="region of interest" description="Disordered" evidence="1">
    <location>
        <begin position="49"/>
        <end position="87"/>
    </location>
</feature>
<evidence type="ECO:0000313" key="2">
    <source>
        <dbReference type="Proteomes" id="UP000887565"/>
    </source>
</evidence>
<name>A0A915JGH0_ROMCU</name>
<feature type="compositionally biased region" description="Basic and acidic residues" evidence="1">
    <location>
        <begin position="70"/>
        <end position="86"/>
    </location>
</feature>
<accession>A0A915JGH0</accession>
<dbReference type="AlphaFoldDB" id="A0A915JGH0"/>
<evidence type="ECO:0000256" key="1">
    <source>
        <dbReference type="SAM" id="MobiDB-lite"/>
    </source>
</evidence>
<proteinExistence type="predicted"/>
<protein>
    <submittedName>
        <fullName evidence="3">Uncharacterized protein</fullName>
    </submittedName>
</protein>
<evidence type="ECO:0000313" key="3">
    <source>
        <dbReference type="WBParaSite" id="nRc.2.0.1.t24723-RA"/>
    </source>
</evidence>
<feature type="compositionally biased region" description="Basic and acidic residues" evidence="1">
    <location>
        <begin position="52"/>
        <end position="63"/>
    </location>
</feature>